<accession>A0A5C7FK73</accession>
<evidence type="ECO:0000256" key="1">
    <source>
        <dbReference type="SAM" id="MobiDB-lite"/>
    </source>
</evidence>
<evidence type="ECO:0000313" key="4">
    <source>
        <dbReference type="Proteomes" id="UP000321907"/>
    </source>
</evidence>
<feature type="chain" id="PRO_5022774401" evidence="2">
    <location>
        <begin position="20"/>
        <end position="522"/>
    </location>
</feature>
<comment type="caution">
    <text evidence="3">The sequence shown here is derived from an EMBL/GenBank/DDBJ whole genome shotgun (WGS) entry which is preliminary data.</text>
</comment>
<reference evidence="3 4" key="1">
    <citation type="submission" date="2019-08" db="EMBL/GenBank/DDBJ databases">
        <title>Lewinella sp. strain SSH13 Genome sequencing and assembly.</title>
        <authorList>
            <person name="Kim I."/>
        </authorList>
    </citation>
    <scope>NUCLEOTIDE SEQUENCE [LARGE SCALE GENOMIC DNA]</scope>
    <source>
        <strain evidence="3 4">SSH13</strain>
    </source>
</reference>
<dbReference type="Proteomes" id="UP000321907">
    <property type="component" value="Unassembled WGS sequence"/>
</dbReference>
<proteinExistence type="predicted"/>
<protein>
    <submittedName>
        <fullName evidence="3">Uncharacterized protein</fullName>
    </submittedName>
</protein>
<evidence type="ECO:0000313" key="3">
    <source>
        <dbReference type="EMBL" id="TXF90271.1"/>
    </source>
</evidence>
<keyword evidence="4" id="KW-1185">Reference proteome</keyword>
<feature type="signal peptide" evidence="2">
    <location>
        <begin position="1"/>
        <end position="19"/>
    </location>
</feature>
<evidence type="ECO:0000256" key="2">
    <source>
        <dbReference type="SAM" id="SignalP"/>
    </source>
</evidence>
<organism evidence="3 4">
    <name type="scientific">Neolewinella aurantiaca</name>
    <dbReference type="NCBI Taxonomy" id="2602767"/>
    <lineage>
        <taxon>Bacteria</taxon>
        <taxon>Pseudomonadati</taxon>
        <taxon>Bacteroidota</taxon>
        <taxon>Saprospiria</taxon>
        <taxon>Saprospirales</taxon>
        <taxon>Lewinellaceae</taxon>
        <taxon>Neolewinella</taxon>
    </lineage>
</organism>
<dbReference type="RefSeq" id="WP_147930028.1">
    <property type="nucleotide sequence ID" value="NZ_VOXD01000008.1"/>
</dbReference>
<feature type="region of interest" description="Disordered" evidence="1">
    <location>
        <begin position="66"/>
        <end position="94"/>
    </location>
</feature>
<dbReference type="EMBL" id="VOXD01000008">
    <property type="protein sequence ID" value="TXF90271.1"/>
    <property type="molecule type" value="Genomic_DNA"/>
</dbReference>
<sequence length="522" mass="58028">MKYLITIAAALLSLYPAGASGQTTKPAELKNNRRVIINAKKPGTTTGTRITDIKRTAVFKPSIVFKPGTITTAPPGTKPEEPAEATPASPEEDPDAYLELEREGPQNIPFDLENNFQTDVSRVKDEVLSLYGTVLRDGNIKSGYYYYIPKEYNLGWSASNGNYEFNVTYGAATGNGPGRTTVTAVLRPKLRDQDVDIARQLLTADLRGKPEAQFGVKELMAIPMAQPPAIEFTNLTQFGVAAEDISLRAPSNLGEPILLSFTTDQIDALMAMFFNNIGLFGNVIVFPEGSDASISIPFNLKIDAPETFGHLEIEGSDWRTNWRNPTDYPIHLGHLHILRQERNGTYRVYSWKADEIEIPPGANVNFGATTIPTWVDTDRRVKRVWMDYTISDCDDCNKVVKKKILGSIDQHEVAKPEQLEFTILTPMAFTEASLIRIKLRSFQATAAGDEKSEMESVTINEDGTVLDGGTLYVRDGKVDFEYKMVVYLEDGTTYESEWIPSNSKEVVIGSRQIRDNIAEFNE</sequence>
<dbReference type="OrthoDB" id="1443259at2"/>
<gene>
    <name evidence="3" type="ORF">FUA23_07060</name>
</gene>
<name>A0A5C7FK73_9BACT</name>
<keyword evidence="2" id="KW-0732">Signal</keyword>
<dbReference type="AlphaFoldDB" id="A0A5C7FK73"/>